<organism evidence="2 3">
    <name type="scientific">Vitis vinifera</name>
    <name type="common">Grape</name>
    <dbReference type="NCBI Taxonomy" id="29760"/>
    <lineage>
        <taxon>Eukaryota</taxon>
        <taxon>Viridiplantae</taxon>
        <taxon>Streptophyta</taxon>
        <taxon>Embryophyta</taxon>
        <taxon>Tracheophyta</taxon>
        <taxon>Spermatophyta</taxon>
        <taxon>Magnoliopsida</taxon>
        <taxon>eudicotyledons</taxon>
        <taxon>Gunneridae</taxon>
        <taxon>Pentapetalae</taxon>
        <taxon>rosids</taxon>
        <taxon>Vitales</taxon>
        <taxon>Vitaceae</taxon>
        <taxon>Viteae</taxon>
        <taxon>Vitis</taxon>
    </lineage>
</organism>
<dbReference type="AlphaFoldDB" id="A0A438DRA6"/>
<sequence length="140" mass="15619">MENSEVSLEHEESTSFKRKTPAPPSVIHLAMIYCGNTSYSAPKPHFPNPPDPTNPDPAALREQWRYAIRQYSKWYSHAWAPPFSLAFPSLPLVGSSRAPILSPLDRMTLLHALPLLLLPMTAMLAADGAKFALLQYYVSL</sequence>
<name>A0A438DRA6_VITVI</name>
<feature type="region of interest" description="Disordered" evidence="1">
    <location>
        <begin position="1"/>
        <end position="21"/>
    </location>
</feature>
<reference evidence="2 3" key="1">
    <citation type="journal article" date="2018" name="PLoS Genet.">
        <title>Population sequencing reveals clonal diversity and ancestral inbreeding in the grapevine cultivar Chardonnay.</title>
        <authorList>
            <person name="Roach M.J."/>
            <person name="Johnson D.L."/>
            <person name="Bohlmann J."/>
            <person name="van Vuuren H.J."/>
            <person name="Jones S.J."/>
            <person name="Pretorius I.S."/>
            <person name="Schmidt S.A."/>
            <person name="Borneman A.R."/>
        </authorList>
    </citation>
    <scope>NUCLEOTIDE SEQUENCE [LARGE SCALE GENOMIC DNA]</scope>
    <source>
        <strain evidence="3">cv. Chardonnay</strain>
        <tissue evidence="2">Leaf</tissue>
    </source>
</reference>
<proteinExistence type="predicted"/>
<dbReference type="PANTHER" id="PTHR37186:SF1">
    <property type="entry name" value="OS06G0524500 PROTEIN"/>
    <property type="match status" value="1"/>
</dbReference>
<comment type="caution">
    <text evidence="2">The sequence shown here is derived from an EMBL/GenBank/DDBJ whole genome shotgun (WGS) entry which is preliminary data.</text>
</comment>
<evidence type="ECO:0000313" key="2">
    <source>
        <dbReference type="EMBL" id="RVW37992.1"/>
    </source>
</evidence>
<protein>
    <submittedName>
        <fullName evidence="2">Uncharacterized protein</fullName>
    </submittedName>
</protein>
<dbReference type="PANTHER" id="PTHR37186">
    <property type="entry name" value="OS06G0524500 PROTEIN"/>
    <property type="match status" value="1"/>
</dbReference>
<evidence type="ECO:0000256" key="1">
    <source>
        <dbReference type="SAM" id="MobiDB-lite"/>
    </source>
</evidence>
<dbReference type="EMBL" id="QGNW01001517">
    <property type="protein sequence ID" value="RVW37992.1"/>
    <property type="molecule type" value="Genomic_DNA"/>
</dbReference>
<evidence type="ECO:0000313" key="3">
    <source>
        <dbReference type="Proteomes" id="UP000288805"/>
    </source>
</evidence>
<dbReference type="Proteomes" id="UP000288805">
    <property type="component" value="Unassembled WGS sequence"/>
</dbReference>
<accession>A0A438DRA6</accession>
<gene>
    <name evidence="2" type="ORF">CK203_084203</name>
</gene>